<sequence length="69" mass="7594">MGIGHLYQQGTKAELTSAPEPVATAGKALDPRERKTLLRLIATLCDLARLDLEQSYKTAEIIKVKNLET</sequence>
<evidence type="ECO:0000313" key="3">
    <source>
        <dbReference type="Proteomes" id="UP000006062"/>
    </source>
</evidence>
<protein>
    <submittedName>
        <fullName evidence="2">Uncharacterized protein</fullName>
    </submittedName>
</protein>
<evidence type="ECO:0000256" key="1">
    <source>
        <dbReference type="SAM" id="MobiDB-lite"/>
    </source>
</evidence>
<dbReference type="EMBL" id="CP003154">
    <property type="protein sequence ID" value="AFL74914.1"/>
    <property type="molecule type" value="Genomic_DNA"/>
</dbReference>
<organism evidence="2 3">
    <name type="scientific">Thiocystis violascens (strain ATCC 17096 / DSM 198 / 6111)</name>
    <name type="common">Chromatium violascens</name>
    <dbReference type="NCBI Taxonomy" id="765911"/>
    <lineage>
        <taxon>Bacteria</taxon>
        <taxon>Pseudomonadati</taxon>
        <taxon>Pseudomonadota</taxon>
        <taxon>Gammaproteobacteria</taxon>
        <taxon>Chromatiales</taxon>
        <taxon>Chromatiaceae</taxon>
        <taxon>Thiocystis</taxon>
    </lineage>
</organism>
<dbReference type="Proteomes" id="UP000006062">
    <property type="component" value="Chromosome"/>
</dbReference>
<accession>I3YD46</accession>
<proteinExistence type="predicted"/>
<reference evidence="2 3" key="1">
    <citation type="submission" date="2012-06" db="EMBL/GenBank/DDBJ databases">
        <title>Complete sequence of Thiocystis violascens DSM 198.</title>
        <authorList>
            <consortium name="US DOE Joint Genome Institute"/>
            <person name="Lucas S."/>
            <person name="Han J."/>
            <person name="Lapidus A."/>
            <person name="Cheng J.-F."/>
            <person name="Goodwin L."/>
            <person name="Pitluck S."/>
            <person name="Peters L."/>
            <person name="Ovchinnikova G."/>
            <person name="Teshima H."/>
            <person name="Detter J.C."/>
            <person name="Han C."/>
            <person name="Tapia R."/>
            <person name="Land M."/>
            <person name="Hauser L."/>
            <person name="Kyrpides N."/>
            <person name="Ivanova N."/>
            <person name="Pagani I."/>
            <person name="Vogl K."/>
            <person name="Liu Z."/>
            <person name="Frigaard N.-U."/>
            <person name="Bryant D."/>
            <person name="Woyke T."/>
        </authorList>
    </citation>
    <scope>NUCLEOTIDE SEQUENCE [LARGE SCALE GENOMIC DNA]</scope>
    <source>
        <strain evidence="3">ATCC 17096 / DSM 198 / 6111</strain>
    </source>
</reference>
<name>I3YD46_THIV6</name>
<gene>
    <name evidence="2" type="ordered locus">Thivi_3034</name>
</gene>
<dbReference type="OrthoDB" id="6466965at2"/>
<dbReference type="eggNOG" id="ENOG502ZGX1">
    <property type="taxonomic scope" value="Bacteria"/>
</dbReference>
<dbReference type="HOGENOM" id="CLU_2774683_0_0_6"/>
<dbReference type="RefSeq" id="WP_014779329.1">
    <property type="nucleotide sequence ID" value="NC_018012.1"/>
</dbReference>
<keyword evidence="3" id="KW-1185">Reference proteome</keyword>
<evidence type="ECO:0000313" key="2">
    <source>
        <dbReference type="EMBL" id="AFL74914.1"/>
    </source>
</evidence>
<dbReference type="KEGG" id="tvi:Thivi_3034"/>
<dbReference type="AlphaFoldDB" id="I3YD46"/>
<feature type="region of interest" description="Disordered" evidence="1">
    <location>
        <begin position="1"/>
        <end position="28"/>
    </location>
</feature>